<evidence type="ECO:0000313" key="12">
    <source>
        <dbReference type="Proteomes" id="UP001162972"/>
    </source>
</evidence>
<dbReference type="GO" id="GO:0015293">
    <property type="term" value="F:symporter activity"/>
    <property type="evidence" value="ECO:0007669"/>
    <property type="project" value="UniProtKB-KW"/>
</dbReference>
<dbReference type="InterPro" id="IPR003663">
    <property type="entry name" value="Sugar/inositol_transpt"/>
</dbReference>
<dbReference type="Gene3D" id="1.20.1250.20">
    <property type="entry name" value="MFS general substrate transporter like domains"/>
    <property type="match status" value="1"/>
</dbReference>
<reference evidence="11 12" key="1">
    <citation type="journal article" date="2023" name="Int. J. Mol. Sci.">
        <title>De Novo Assembly and Annotation of 11 Diverse Shrub Willow (Salix) Genomes Reveals Novel Gene Organization in Sex-Linked Regions.</title>
        <authorList>
            <person name="Hyden B."/>
            <person name="Feng K."/>
            <person name="Yates T.B."/>
            <person name="Jawdy S."/>
            <person name="Cereghino C."/>
            <person name="Smart L.B."/>
            <person name="Muchero W."/>
        </authorList>
    </citation>
    <scope>NUCLEOTIDE SEQUENCE [LARGE SCALE GENOMIC DNA]</scope>
    <source>
        <tissue evidence="11">Shoot tip</tissue>
    </source>
</reference>
<keyword evidence="4" id="KW-0762">Sugar transport</keyword>
<feature type="transmembrane region" description="Helical" evidence="9">
    <location>
        <begin position="178"/>
        <end position="199"/>
    </location>
</feature>
<protein>
    <recommendedName>
        <fullName evidence="10">Major facilitator superfamily (MFS) profile domain-containing protein</fullName>
    </recommendedName>
</protein>
<gene>
    <name evidence="11" type="ORF">OIU84_000867</name>
</gene>
<comment type="caution">
    <text evidence="11">The sequence shown here is derived from an EMBL/GenBank/DDBJ whole genome shotgun (WGS) entry which is preliminary data.</text>
</comment>
<evidence type="ECO:0000256" key="1">
    <source>
        <dbReference type="ARBA" id="ARBA00004141"/>
    </source>
</evidence>
<dbReference type="AlphaFoldDB" id="A0AAD6PMT8"/>
<dbReference type="EMBL" id="JAPFFJ010000001">
    <property type="protein sequence ID" value="KAJ6435734.1"/>
    <property type="molecule type" value="Genomic_DNA"/>
</dbReference>
<dbReference type="SUPFAM" id="SSF103473">
    <property type="entry name" value="MFS general substrate transporter"/>
    <property type="match status" value="1"/>
</dbReference>
<feature type="domain" description="Major facilitator superfamily (MFS) profile" evidence="10">
    <location>
        <begin position="1"/>
        <end position="203"/>
    </location>
</feature>
<keyword evidence="12" id="KW-1185">Reference proteome</keyword>
<evidence type="ECO:0000256" key="2">
    <source>
        <dbReference type="ARBA" id="ARBA00010992"/>
    </source>
</evidence>
<evidence type="ECO:0000256" key="3">
    <source>
        <dbReference type="ARBA" id="ARBA00022448"/>
    </source>
</evidence>
<dbReference type="Proteomes" id="UP001162972">
    <property type="component" value="Chromosome 18"/>
</dbReference>
<feature type="transmembrane region" description="Helical" evidence="9">
    <location>
        <begin position="89"/>
        <end position="109"/>
    </location>
</feature>
<evidence type="ECO:0000256" key="8">
    <source>
        <dbReference type="ARBA" id="ARBA00023136"/>
    </source>
</evidence>
<feature type="transmembrane region" description="Helical" evidence="9">
    <location>
        <begin position="115"/>
        <end position="136"/>
    </location>
</feature>
<keyword evidence="8 9" id="KW-0472">Membrane</keyword>
<comment type="similarity">
    <text evidence="2">Belongs to the major facilitator superfamily. Sugar transporter (TC 2.A.1.1) family.</text>
</comment>
<evidence type="ECO:0000256" key="4">
    <source>
        <dbReference type="ARBA" id="ARBA00022597"/>
    </source>
</evidence>
<name>A0AAD6PMT8_9ROSI</name>
<dbReference type="GO" id="GO:0015144">
    <property type="term" value="F:carbohydrate transmembrane transporter activity"/>
    <property type="evidence" value="ECO:0007669"/>
    <property type="project" value="InterPro"/>
</dbReference>
<accession>A0AAD6PMT8</accession>
<feature type="transmembrane region" description="Helical" evidence="9">
    <location>
        <begin position="148"/>
        <end position="166"/>
    </location>
</feature>
<keyword evidence="6" id="KW-0769">Symport</keyword>
<dbReference type="InterPro" id="IPR005828">
    <property type="entry name" value="MFS_sugar_transport-like"/>
</dbReference>
<dbReference type="Pfam" id="PF00083">
    <property type="entry name" value="Sugar_tr"/>
    <property type="match status" value="1"/>
</dbReference>
<dbReference type="PROSITE" id="PS50850">
    <property type="entry name" value="MFS"/>
    <property type="match status" value="1"/>
</dbReference>
<dbReference type="InterPro" id="IPR045262">
    <property type="entry name" value="STP/PLT_plant"/>
</dbReference>
<evidence type="ECO:0000256" key="6">
    <source>
        <dbReference type="ARBA" id="ARBA00022847"/>
    </source>
</evidence>
<evidence type="ECO:0000256" key="9">
    <source>
        <dbReference type="SAM" id="Phobius"/>
    </source>
</evidence>
<dbReference type="PRINTS" id="PR00171">
    <property type="entry name" value="SUGRTRNSPORT"/>
</dbReference>
<keyword evidence="3" id="KW-0813">Transport</keyword>
<sequence>MAGGHFGPAGVAKERAEQYQGRVTVSVIIACVVAAVGGSLFGYDIGISGGVTSMDGFLLKFFPGVYEKKKRVHENNYCNPVTRTYGRRASIICGGVSFLIGATLNASAANLAMLLLGRIMLGVGIGFGNQAVPVYLSEMAPTHLRGALNMMFQLATTTGIFTANMINYGTQKLDPWGWRLSLGLAAVPAVLMTVGGILLPRDT</sequence>
<comment type="subcellular location">
    <subcellularLocation>
        <location evidence="1">Membrane</location>
        <topology evidence="1">Multi-pass membrane protein</topology>
    </subcellularLocation>
</comment>
<dbReference type="GO" id="GO:0016020">
    <property type="term" value="C:membrane"/>
    <property type="evidence" value="ECO:0007669"/>
    <property type="project" value="UniProtKB-SubCell"/>
</dbReference>
<dbReference type="InterPro" id="IPR036259">
    <property type="entry name" value="MFS_trans_sf"/>
</dbReference>
<keyword evidence="5 9" id="KW-0812">Transmembrane</keyword>
<evidence type="ECO:0000256" key="7">
    <source>
        <dbReference type="ARBA" id="ARBA00022989"/>
    </source>
</evidence>
<evidence type="ECO:0000256" key="5">
    <source>
        <dbReference type="ARBA" id="ARBA00022692"/>
    </source>
</evidence>
<dbReference type="PANTHER" id="PTHR23500:SF109">
    <property type="entry name" value="SUGAR TRANSPORT PROTEIN 7"/>
    <property type="match status" value="1"/>
</dbReference>
<feature type="transmembrane region" description="Helical" evidence="9">
    <location>
        <begin position="23"/>
        <end position="41"/>
    </location>
</feature>
<dbReference type="InterPro" id="IPR005829">
    <property type="entry name" value="Sugar_transporter_CS"/>
</dbReference>
<evidence type="ECO:0000313" key="11">
    <source>
        <dbReference type="EMBL" id="KAJ6435734.1"/>
    </source>
</evidence>
<keyword evidence="7 9" id="KW-1133">Transmembrane helix</keyword>
<dbReference type="InterPro" id="IPR020846">
    <property type="entry name" value="MFS_dom"/>
</dbReference>
<dbReference type="PANTHER" id="PTHR23500">
    <property type="entry name" value="SOLUTE CARRIER FAMILY 2, FACILITATED GLUCOSE TRANSPORTER"/>
    <property type="match status" value="1"/>
</dbReference>
<dbReference type="PROSITE" id="PS00217">
    <property type="entry name" value="SUGAR_TRANSPORT_2"/>
    <property type="match status" value="1"/>
</dbReference>
<evidence type="ECO:0000259" key="10">
    <source>
        <dbReference type="PROSITE" id="PS50850"/>
    </source>
</evidence>
<proteinExistence type="inferred from homology"/>
<organism evidence="11 12">
    <name type="scientific">Salix udensis</name>
    <dbReference type="NCBI Taxonomy" id="889485"/>
    <lineage>
        <taxon>Eukaryota</taxon>
        <taxon>Viridiplantae</taxon>
        <taxon>Streptophyta</taxon>
        <taxon>Embryophyta</taxon>
        <taxon>Tracheophyta</taxon>
        <taxon>Spermatophyta</taxon>
        <taxon>Magnoliopsida</taxon>
        <taxon>eudicotyledons</taxon>
        <taxon>Gunneridae</taxon>
        <taxon>Pentapetalae</taxon>
        <taxon>rosids</taxon>
        <taxon>fabids</taxon>
        <taxon>Malpighiales</taxon>
        <taxon>Salicaceae</taxon>
        <taxon>Saliceae</taxon>
        <taxon>Salix</taxon>
    </lineage>
</organism>